<dbReference type="AlphaFoldDB" id="A0A9P8UC22"/>
<proteinExistence type="predicted"/>
<accession>A0A9P8UC22</accession>
<name>A0A9P8UC22_9PEZI</name>
<comment type="caution">
    <text evidence="1">The sequence shown here is derived from an EMBL/GenBank/DDBJ whole genome shotgun (WGS) entry which is preliminary data.</text>
</comment>
<evidence type="ECO:0000313" key="2">
    <source>
        <dbReference type="Proteomes" id="UP000758603"/>
    </source>
</evidence>
<protein>
    <submittedName>
        <fullName evidence="1">Uncharacterized protein</fullName>
    </submittedName>
</protein>
<organism evidence="1 2">
    <name type="scientific">Truncatella angustata</name>
    <dbReference type="NCBI Taxonomy" id="152316"/>
    <lineage>
        <taxon>Eukaryota</taxon>
        <taxon>Fungi</taxon>
        <taxon>Dikarya</taxon>
        <taxon>Ascomycota</taxon>
        <taxon>Pezizomycotina</taxon>
        <taxon>Sordariomycetes</taxon>
        <taxon>Xylariomycetidae</taxon>
        <taxon>Amphisphaeriales</taxon>
        <taxon>Sporocadaceae</taxon>
        <taxon>Truncatella</taxon>
    </lineage>
</organism>
<keyword evidence="2" id="KW-1185">Reference proteome</keyword>
<gene>
    <name evidence="1" type="ORF">BKA67DRAFT_525315</name>
</gene>
<dbReference type="GeneID" id="70127544"/>
<dbReference type="EMBL" id="JAGPXC010000009">
    <property type="protein sequence ID" value="KAH6646847.1"/>
    <property type="molecule type" value="Genomic_DNA"/>
</dbReference>
<dbReference type="RefSeq" id="XP_045953361.1">
    <property type="nucleotide sequence ID" value="XM_046098652.1"/>
</dbReference>
<evidence type="ECO:0000313" key="1">
    <source>
        <dbReference type="EMBL" id="KAH6646847.1"/>
    </source>
</evidence>
<reference evidence="1" key="1">
    <citation type="journal article" date="2021" name="Nat. Commun.">
        <title>Genetic determinants of endophytism in the Arabidopsis root mycobiome.</title>
        <authorList>
            <person name="Mesny F."/>
            <person name="Miyauchi S."/>
            <person name="Thiergart T."/>
            <person name="Pickel B."/>
            <person name="Atanasova L."/>
            <person name="Karlsson M."/>
            <person name="Huettel B."/>
            <person name="Barry K.W."/>
            <person name="Haridas S."/>
            <person name="Chen C."/>
            <person name="Bauer D."/>
            <person name="Andreopoulos W."/>
            <person name="Pangilinan J."/>
            <person name="LaButti K."/>
            <person name="Riley R."/>
            <person name="Lipzen A."/>
            <person name="Clum A."/>
            <person name="Drula E."/>
            <person name="Henrissat B."/>
            <person name="Kohler A."/>
            <person name="Grigoriev I.V."/>
            <person name="Martin F.M."/>
            <person name="Hacquard S."/>
        </authorList>
    </citation>
    <scope>NUCLEOTIDE SEQUENCE</scope>
    <source>
        <strain evidence="1">MPI-SDFR-AT-0073</strain>
    </source>
</reference>
<dbReference type="OrthoDB" id="4765944at2759"/>
<dbReference type="Proteomes" id="UP000758603">
    <property type="component" value="Unassembled WGS sequence"/>
</dbReference>
<sequence>MSNPNKHKTELDSHNSYVDQDIFWCLDSLQAFCRLQGPTIGERDLSFSFGTCPDRWMYFHFTLHYFFLDTTEVSTPIEAASDASRSGLRCDRLNMTIPGIGRLEEMRLLVSMRVATRYGTKSPTEEPSPSAVGFVMTDAGHSSTHTTRTDWTGRGLQSPMEASGVTLFQTMIWNLLDLWEHGWSQCLDAVDALLDFQSDDLSNEILLEAQMFDDERMSKTKHMFLVLRLFANFRKNISTPSQTIRRMQKEWAKAYKGRYSDRLERFDRLTQVAILENWDRVILHSDRLHAKLLDRIRSKEEDCRNYRDGVRFNF</sequence>